<evidence type="ECO:0000313" key="2">
    <source>
        <dbReference type="EMBL" id="MEQ2183958.1"/>
    </source>
</evidence>
<organism evidence="2 3">
    <name type="scientific">Goodea atripinnis</name>
    <dbReference type="NCBI Taxonomy" id="208336"/>
    <lineage>
        <taxon>Eukaryota</taxon>
        <taxon>Metazoa</taxon>
        <taxon>Chordata</taxon>
        <taxon>Craniata</taxon>
        <taxon>Vertebrata</taxon>
        <taxon>Euteleostomi</taxon>
        <taxon>Actinopterygii</taxon>
        <taxon>Neopterygii</taxon>
        <taxon>Teleostei</taxon>
        <taxon>Neoteleostei</taxon>
        <taxon>Acanthomorphata</taxon>
        <taxon>Ovalentaria</taxon>
        <taxon>Atherinomorphae</taxon>
        <taxon>Cyprinodontiformes</taxon>
        <taxon>Goodeidae</taxon>
        <taxon>Goodea</taxon>
    </lineage>
</organism>
<dbReference type="Proteomes" id="UP001476798">
    <property type="component" value="Unassembled WGS sequence"/>
</dbReference>
<keyword evidence="3" id="KW-1185">Reference proteome</keyword>
<proteinExistence type="predicted"/>
<feature type="region of interest" description="Disordered" evidence="1">
    <location>
        <begin position="47"/>
        <end position="67"/>
    </location>
</feature>
<evidence type="ECO:0000313" key="3">
    <source>
        <dbReference type="Proteomes" id="UP001476798"/>
    </source>
</evidence>
<evidence type="ECO:0000256" key="1">
    <source>
        <dbReference type="SAM" id="MobiDB-lite"/>
    </source>
</evidence>
<gene>
    <name evidence="2" type="ORF">GOODEAATRI_003212</name>
</gene>
<comment type="caution">
    <text evidence="2">The sequence shown here is derived from an EMBL/GenBank/DDBJ whole genome shotgun (WGS) entry which is preliminary data.</text>
</comment>
<reference evidence="2 3" key="1">
    <citation type="submission" date="2021-06" db="EMBL/GenBank/DDBJ databases">
        <authorList>
            <person name="Palmer J.M."/>
        </authorList>
    </citation>
    <scope>NUCLEOTIDE SEQUENCE [LARGE SCALE GENOMIC DNA]</scope>
    <source>
        <strain evidence="2 3">GA_2019</strain>
        <tissue evidence="2">Muscle</tissue>
    </source>
</reference>
<dbReference type="EMBL" id="JAHRIO010080085">
    <property type="protein sequence ID" value="MEQ2183958.1"/>
    <property type="molecule type" value="Genomic_DNA"/>
</dbReference>
<accession>A0ABV0PKJ9</accession>
<name>A0ABV0PKJ9_9TELE</name>
<protein>
    <submittedName>
        <fullName evidence="2">Uncharacterized protein</fullName>
    </submittedName>
</protein>
<sequence>MKTKVTGPTVSAVKSLSSENESFYTTFPTSCSSLLCCNINLATPMAERGGAEQQEDPTASPVSPPPDTRTARFMVLRNRVDIPTFGIPFGVFLRE</sequence>